<accession>A0AAE0H185</accession>
<evidence type="ECO:0000313" key="2">
    <source>
        <dbReference type="Proteomes" id="UP001190700"/>
    </source>
</evidence>
<name>A0AAE0H185_9CHLO</name>
<comment type="caution">
    <text evidence="1">The sequence shown here is derived from an EMBL/GenBank/DDBJ whole genome shotgun (WGS) entry which is preliminary data.</text>
</comment>
<evidence type="ECO:0000313" key="1">
    <source>
        <dbReference type="EMBL" id="KAK3288008.1"/>
    </source>
</evidence>
<keyword evidence="2" id="KW-1185">Reference proteome</keyword>
<gene>
    <name evidence="1" type="ORF">CYMTET_4500</name>
</gene>
<dbReference type="EMBL" id="LGRX02000642">
    <property type="protein sequence ID" value="KAK3288008.1"/>
    <property type="molecule type" value="Genomic_DNA"/>
</dbReference>
<protein>
    <submittedName>
        <fullName evidence="1">Uncharacterized protein</fullName>
    </submittedName>
</protein>
<proteinExistence type="predicted"/>
<sequence>MSEPDAELALAFNTKNRSGSTGMTIVYFTVIAEGQYYERNKRSGMIVDTGCGLSNGVDEVFNFGTVWTHSGWSTDNNYGPYTYFTTGFKRSKDADQVHNTLWSAHSQKIYEKDQWNGYQGRAQMVAVTFDTEHTNLYIGDDGELTEVPSSEVASNVKWSTHWADWKKASLVCGFDYKSVNGGNYPFIVCVICAVFLNRARRT</sequence>
<dbReference type="Proteomes" id="UP001190700">
    <property type="component" value="Unassembled WGS sequence"/>
</dbReference>
<reference evidence="1 2" key="1">
    <citation type="journal article" date="2015" name="Genome Biol. Evol.">
        <title>Comparative Genomics of a Bacterivorous Green Alga Reveals Evolutionary Causalities and Consequences of Phago-Mixotrophic Mode of Nutrition.</title>
        <authorList>
            <person name="Burns J.A."/>
            <person name="Paasch A."/>
            <person name="Narechania A."/>
            <person name="Kim E."/>
        </authorList>
    </citation>
    <scope>NUCLEOTIDE SEQUENCE [LARGE SCALE GENOMIC DNA]</scope>
    <source>
        <strain evidence="1 2">PLY_AMNH</strain>
    </source>
</reference>
<organism evidence="1 2">
    <name type="scientific">Cymbomonas tetramitiformis</name>
    <dbReference type="NCBI Taxonomy" id="36881"/>
    <lineage>
        <taxon>Eukaryota</taxon>
        <taxon>Viridiplantae</taxon>
        <taxon>Chlorophyta</taxon>
        <taxon>Pyramimonadophyceae</taxon>
        <taxon>Pyramimonadales</taxon>
        <taxon>Pyramimonadaceae</taxon>
        <taxon>Cymbomonas</taxon>
    </lineage>
</organism>
<dbReference type="AlphaFoldDB" id="A0AAE0H185"/>